<comment type="caution">
    <text evidence="2">The sequence shown here is derived from an EMBL/GenBank/DDBJ whole genome shotgun (WGS) entry which is preliminary data.</text>
</comment>
<evidence type="ECO:0000256" key="1">
    <source>
        <dbReference type="SAM" id="MobiDB-lite"/>
    </source>
</evidence>
<evidence type="ECO:0000313" key="2">
    <source>
        <dbReference type="EMBL" id="MEA5444607.1"/>
    </source>
</evidence>
<accession>A0AAP6JDT9</accession>
<dbReference type="AlphaFoldDB" id="A0AAP6JDT9"/>
<evidence type="ECO:0000313" key="3">
    <source>
        <dbReference type="Proteomes" id="UP001302316"/>
    </source>
</evidence>
<keyword evidence="3" id="KW-1185">Reference proteome</keyword>
<reference evidence="2 3" key="1">
    <citation type="submission" date="2023-12" db="EMBL/GenBank/DDBJ databases">
        <title>Whole-genome sequencing of halo(alkali)philic microorganisms from hypersaline lakes.</title>
        <authorList>
            <person name="Sorokin D.Y."/>
            <person name="Merkel A.Y."/>
            <person name="Messina E."/>
            <person name="Yakimov M."/>
        </authorList>
    </citation>
    <scope>NUCLEOTIDE SEQUENCE [LARGE SCALE GENOMIC DNA]</scope>
    <source>
        <strain evidence="2 3">AB-CW1</strain>
    </source>
</reference>
<protein>
    <submittedName>
        <fullName evidence="2">Uncharacterized protein</fullName>
    </submittedName>
</protein>
<gene>
    <name evidence="2" type="ORF">VCB98_02100</name>
</gene>
<dbReference type="EMBL" id="JAYGII010000002">
    <property type="protein sequence ID" value="MEA5444607.1"/>
    <property type="molecule type" value="Genomic_DNA"/>
</dbReference>
<organism evidence="2 3">
    <name type="scientific">Natronospira elongata</name>
    <dbReference type="NCBI Taxonomy" id="3110268"/>
    <lineage>
        <taxon>Bacteria</taxon>
        <taxon>Pseudomonadati</taxon>
        <taxon>Pseudomonadota</taxon>
        <taxon>Gammaproteobacteria</taxon>
        <taxon>Natronospirales</taxon>
        <taxon>Natronospiraceae</taxon>
        <taxon>Natronospira</taxon>
    </lineage>
</organism>
<name>A0AAP6JDT9_9GAMM</name>
<sequence length="62" mass="6967">MNKHSEFEIGTQATLASTGEKVHILYRVHDGRTGATRYRCVLPPQAPGHRPRVQTIRASKLK</sequence>
<proteinExistence type="predicted"/>
<feature type="region of interest" description="Disordered" evidence="1">
    <location>
        <begin position="40"/>
        <end position="62"/>
    </location>
</feature>
<dbReference type="Proteomes" id="UP001302316">
    <property type="component" value="Unassembled WGS sequence"/>
</dbReference>
<dbReference type="RefSeq" id="WP_346049980.1">
    <property type="nucleotide sequence ID" value="NZ_JAYGII010000002.1"/>
</dbReference>